<dbReference type="Proteomes" id="UP000030665">
    <property type="component" value="Unassembled WGS sequence"/>
</dbReference>
<dbReference type="AlphaFoldDB" id="A0A077Z9I5"/>
<dbReference type="EMBL" id="HG806091">
    <property type="protein sequence ID" value="CDW56886.1"/>
    <property type="molecule type" value="Genomic_DNA"/>
</dbReference>
<dbReference type="PRINTS" id="PR01403">
    <property type="entry name" value="8OXTPHPHTASE"/>
</dbReference>
<dbReference type="STRING" id="36087.A0A077Z9I5"/>
<dbReference type="InterPro" id="IPR003563">
    <property type="entry name" value="8ODP"/>
</dbReference>
<evidence type="ECO:0000313" key="2">
    <source>
        <dbReference type="EMBL" id="CDW56886.1"/>
    </source>
</evidence>
<sequence length="158" mass="17850">MSPRWFELKNVPFHQMWPDDQIWWPYFLRNQKFQAYFLYDHLQEKLIRHEITVDISVNIKGRALGVSVSLNKVVSVRRSIFAGAFGIVRLAGASSIIIVVAAPFGEERISADQSCCICAYPSSCTGCAIENFAIDWSLAISVSGTALERLARSTYRKD</sequence>
<dbReference type="GO" id="GO:0008413">
    <property type="term" value="F:8-oxo-7,8-dihydroguanosine triphosphate pyrophosphatase activity"/>
    <property type="evidence" value="ECO:0007669"/>
    <property type="project" value="InterPro"/>
</dbReference>
<dbReference type="Gene3D" id="3.90.79.10">
    <property type="entry name" value="Nucleoside Triphosphate Pyrophosphohydrolase"/>
    <property type="match status" value="1"/>
</dbReference>
<protein>
    <submittedName>
        <fullName evidence="2">Uncharacterized protein</fullName>
    </submittedName>
</protein>
<keyword evidence="1" id="KW-1133">Transmembrane helix</keyword>
<accession>A0A077Z9I5</accession>
<feature type="transmembrane region" description="Helical" evidence="1">
    <location>
        <begin position="80"/>
        <end position="104"/>
    </location>
</feature>
<evidence type="ECO:0000256" key="1">
    <source>
        <dbReference type="SAM" id="Phobius"/>
    </source>
</evidence>
<proteinExistence type="predicted"/>
<dbReference type="GO" id="GO:0042262">
    <property type="term" value="P:DNA protection"/>
    <property type="evidence" value="ECO:0007669"/>
    <property type="project" value="InterPro"/>
</dbReference>
<evidence type="ECO:0000313" key="3">
    <source>
        <dbReference type="Proteomes" id="UP000030665"/>
    </source>
</evidence>
<organism evidence="2 3">
    <name type="scientific">Trichuris trichiura</name>
    <name type="common">Whipworm</name>
    <name type="synonym">Trichocephalus trichiurus</name>
    <dbReference type="NCBI Taxonomy" id="36087"/>
    <lineage>
        <taxon>Eukaryota</taxon>
        <taxon>Metazoa</taxon>
        <taxon>Ecdysozoa</taxon>
        <taxon>Nematoda</taxon>
        <taxon>Enoplea</taxon>
        <taxon>Dorylaimia</taxon>
        <taxon>Trichinellida</taxon>
        <taxon>Trichuridae</taxon>
        <taxon>Trichuris</taxon>
    </lineage>
</organism>
<keyword evidence="1" id="KW-0812">Transmembrane</keyword>
<reference evidence="2" key="1">
    <citation type="submission" date="2014-01" db="EMBL/GenBank/DDBJ databases">
        <authorList>
            <person name="Aslett M."/>
        </authorList>
    </citation>
    <scope>NUCLEOTIDE SEQUENCE</scope>
</reference>
<keyword evidence="3" id="KW-1185">Reference proteome</keyword>
<gene>
    <name evidence="2" type="ORF">TTRE_0000516901</name>
</gene>
<name>A0A077Z9I5_TRITR</name>
<keyword evidence="1" id="KW-0472">Membrane</keyword>
<reference evidence="2" key="2">
    <citation type="submission" date="2014-03" db="EMBL/GenBank/DDBJ databases">
        <title>The whipworm genome and dual-species transcriptomics of an intimate host-pathogen interaction.</title>
        <authorList>
            <person name="Foth B.J."/>
            <person name="Tsai I.J."/>
            <person name="Reid A.J."/>
            <person name="Bancroft A.J."/>
            <person name="Nichol S."/>
            <person name="Tracey A."/>
            <person name="Holroyd N."/>
            <person name="Cotton J.A."/>
            <person name="Stanley E.J."/>
            <person name="Zarowiecki M."/>
            <person name="Liu J.Z."/>
            <person name="Huckvale T."/>
            <person name="Cooper P.J."/>
            <person name="Grencis R.K."/>
            <person name="Berriman M."/>
        </authorList>
    </citation>
    <scope>NUCLEOTIDE SEQUENCE [LARGE SCALE GENOMIC DNA]</scope>
</reference>
<dbReference type="OrthoDB" id="408303at2759"/>